<dbReference type="GO" id="GO:0016405">
    <property type="term" value="F:CoA-ligase activity"/>
    <property type="evidence" value="ECO:0007669"/>
    <property type="project" value="TreeGrafter"/>
</dbReference>
<evidence type="ECO:0000259" key="7">
    <source>
        <dbReference type="Pfam" id="PF13193"/>
    </source>
</evidence>
<feature type="domain" description="AMP-dependent synthetase/ligase" evidence="6">
    <location>
        <begin position="47"/>
        <end position="411"/>
    </location>
</feature>
<dbReference type="EMBL" id="MU404352">
    <property type="protein sequence ID" value="KAI1614796.1"/>
    <property type="molecule type" value="Genomic_DNA"/>
</dbReference>
<dbReference type="Gene3D" id="3.40.50.12780">
    <property type="entry name" value="N-terminal domain of ligase-like"/>
    <property type="match status" value="1"/>
</dbReference>
<evidence type="ECO:0000256" key="4">
    <source>
        <dbReference type="ARBA" id="ARBA00022741"/>
    </source>
</evidence>
<feature type="domain" description="AMP-binding enzyme C-terminal" evidence="7">
    <location>
        <begin position="462"/>
        <end position="549"/>
    </location>
</feature>
<evidence type="ECO:0000313" key="9">
    <source>
        <dbReference type="Proteomes" id="UP001203852"/>
    </source>
</evidence>
<dbReference type="Gene3D" id="3.30.300.30">
    <property type="match status" value="1"/>
</dbReference>
<comment type="caution">
    <text evidence="8">The sequence shown here is derived from an EMBL/GenBank/DDBJ whole genome shotgun (WGS) entry which is preliminary data.</text>
</comment>
<keyword evidence="4" id="KW-0547">Nucleotide-binding</keyword>
<dbReference type="SUPFAM" id="SSF56801">
    <property type="entry name" value="Acetyl-CoA synthetase-like"/>
    <property type="match status" value="1"/>
</dbReference>
<evidence type="ECO:0000256" key="2">
    <source>
        <dbReference type="ARBA" id="ARBA00006432"/>
    </source>
</evidence>
<evidence type="ECO:0000313" key="8">
    <source>
        <dbReference type="EMBL" id="KAI1614796.1"/>
    </source>
</evidence>
<protein>
    <submittedName>
        <fullName evidence="8">4-coumarate-CoA ligase</fullName>
    </submittedName>
</protein>
<dbReference type="InterPro" id="IPR042099">
    <property type="entry name" value="ANL_N_sf"/>
</dbReference>
<dbReference type="Pfam" id="PF13193">
    <property type="entry name" value="AMP-binding_C"/>
    <property type="match status" value="1"/>
</dbReference>
<dbReference type="InterPro" id="IPR045851">
    <property type="entry name" value="AMP-bd_C_sf"/>
</dbReference>
<dbReference type="InterPro" id="IPR020845">
    <property type="entry name" value="AMP-binding_CS"/>
</dbReference>
<dbReference type="Pfam" id="PF00501">
    <property type="entry name" value="AMP-binding"/>
    <property type="match status" value="1"/>
</dbReference>
<reference evidence="8" key="1">
    <citation type="journal article" date="2022" name="bioRxiv">
        <title>Deciphering the potential niche of two novel black yeast fungi from a biological soil crust based on their genomes, phenotypes, and melanin regulation.</title>
        <authorList>
            <consortium name="DOE Joint Genome Institute"/>
            <person name="Carr E.C."/>
            <person name="Barton Q."/>
            <person name="Grambo S."/>
            <person name="Sullivan M."/>
            <person name="Renfro C.M."/>
            <person name="Kuo A."/>
            <person name="Pangilinan J."/>
            <person name="Lipzen A."/>
            <person name="Keymanesh K."/>
            <person name="Savage E."/>
            <person name="Barry K."/>
            <person name="Grigoriev I.V."/>
            <person name="Riekhof W.R."/>
            <person name="Harris S.S."/>
        </authorList>
    </citation>
    <scope>NUCLEOTIDE SEQUENCE</scope>
    <source>
        <strain evidence="8">JF 03-4F</strain>
    </source>
</reference>
<sequence length="562" mass="61635">MSFSPPRSEDHVNQQAHQYVRTATKSLVIPPADIFTFAFANLGQYDKNKPIFVHPRNDESESISASQAYLVVCQLIEGLKELGVKEGDCVILHSYNNIWYPLVYLAIVGSGACVSGVNPAYTSSELERHFKLTKPKLIFTQTRCIKPVLEAASICDISKSDVFLIGGEGDAPIEGCRNWRSLLVDSVEHPFNHHPQSGGSLAAYATTSGTTGLPKVAMIPHRYIVAQAAILEDQYNARPYQPSQLICLPVFHAFASPLALVLPLRLGIPTYFLPKFHLPDFLHAVNKFGITDAPIVPPIAGILAQLGGLDAHSIRFLRYVICAGAVLNPVVQATLIKRLRPGAVVAQCWGTTEAGWHTLHGWSEKNDTGTVGRLLPNMEMKLIGANGDIVKEHNKVGEALIRSPTMFLSYLPKGKANRDSFDSDGFYRTGDLVLIRDDNKVVHAGRCKEILKVNGWQVSPTEVESVLESHPLIADAAVYGVSCEDPNGTYQTILCAYVVQGFPEGRFTQAAMNLSEDDIKAFVASKLISYKHLKEVKFVKAIPRALTGKILRTRLGIVEEAE</sequence>
<accession>A0AAN6IEP9</accession>
<organism evidence="8 9">
    <name type="scientific">Exophiala viscosa</name>
    <dbReference type="NCBI Taxonomy" id="2486360"/>
    <lineage>
        <taxon>Eukaryota</taxon>
        <taxon>Fungi</taxon>
        <taxon>Dikarya</taxon>
        <taxon>Ascomycota</taxon>
        <taxon>Pezizomycotina</taxon>
        <taxon>Eurotiomycetes</taxon>
        <taxon>Chaetothyriomycetidae</taxon>
        <taxon>Chaetothyriales</taxon>
        <taxon>Herpotrichiellaceae</taxon>
        <taxon>Exophiala</taxon>
    </lineage>
</organism>
<dbReference type="GO" id="GO:0019748">
    <property type="term" value="P:secondary metabolic process"/>
    <property type="evidence" value="ECO:0007669"/>
    <property type="project" value="TreeGrafter"/>
</dbReference>
<dbReference type="AlphaFoldDB" id="A0AAN6IEP9"/>
<dbReference type="GO" id="GO:0005524">
    <property type="term" value="F:ATP binding"/>
    <property type="evidence" value="ECO:0007669"/>
    <property type="project" value="UniProtKB-KW"/>
</dbReference>
<dbReference type="PANTHER" id="PTHR24096">
    <property type="entry name" value="LONG-CHAIN-FATTY-ACID--COA LIGASE"/>
    <property type="match status" value="1"/>
</dbReference>
<dbReference type="Proteomes" id="UP001203852">
    <property type="component" value="Unassembled WGS sequence"/>
</dbReference>
<evidence type="ECO:0000259" key="6">
    <source>
        <dbReference type="Pfam" id="PF00501"/>
    </source>
</evidence>
<dbReference type="PROSITE" id="PS00455">
    <property type="entry name" value="AMP_BINDING"/>
    <property type="match status" value="1"/>
</dbReference>
<evidence type="ECO:0000256" key="5">
    <source>
        <dbReference type="ARBA" id="ARBA00022840"/>
    </source>
</evidence>
<dbReference type="InterPro" id="IPR000873">
    <property type="entry name" value="AMP-dep_synth/lig_dom"/>
</dbReference>
<dbReference type="PANTHER" id="PTHR24096:SF317">
    <property type="entry name" value="ADENYLATE-FORMING ENZYME AFEA"/>
    <property type="match status" value="1"/>
</dbReference>
<gene>
    <name evidence="8" type="ORF">EDD36DRAFT_485178</name>
</gene>
<name>A0AAN6IEP9_9EURO</name>
<dbReference type="InterPro" id="IPR025110">
    <property type="entry name" value="AMP-bd_C"/>
</dbReference>
<evidence type="ECO:0000256" key="3">
    <source>
        <dbReference type="ARBA" id="ARBA00022598"/>
    </source>
</evidence>
<keyword evidence="9" id="KW-1185">Reference proteome</keyword>
<comment type="pathway">
    <text evidence="1">Secondary metabolite biosynthesis.</text>
</comment>
<proteinExistence type="inferred from homology"/>
<comment type="similarity">
    <text evidence="2">Belongs to the ATP-dependent AMP-binding enzyme family.</text>
</comment>
<keyword evidence="5" id="KW-0067">ATP-binding</keyword>
<evidence type="ECO:0000256" key="1">
    <source>
        <dbReference type="ARBA" id="ARBA00005179"/>
    </source>
</evidence>
<keyword evidence="3 8" id="KW-0436">Ligase</keyword>